<evidence type="ECO:0000313" key="2">
    <source>
        <dbReference type="Proteomes" id="UP000199632"/>
    </source>
</evidence>
<accession>A0A1H3URN6</accession>
<dbReference type="EMBL" id="FNQB01000005">
    <property type="protein sequence ID" value="SDZ65017.1"/>
    <property type="molecule type" value="Genomic_DNA"/>
</dbReference>
<dbReference type="STRING" id="137265.SAMN05421684_7905"/>
<protein>
    <submittedName>
        <fullName evidence="1">Uncharacterized protein</fullName>
    </submittedName>
</protein>
<keyword evidence="2" id="KW-1185">Reference proteome</keyword>
<dbReference type="Proteomes" id="UP000199632">
    <property type="component" value="Unassembled WGS sequence"/>
</dbReference>
<evidence type="ECO:0000313" key="1">
    <source>
        <dbReference type="EMBL" id="SDZ65017.1"/>
    </source>
</evidence>
<dbReference type="OrthoDB" id="3211048at2"/>
<name>A0A1H3URN6_9ACTN</name>
<sequence length="170" mass="18462">MPDQPDIPVHLAGRQRQGGLVVPWITPAVGGVHLFGTVIASAQRACLHGRLCQVCGQRLPGRSVLFARAADLRNRCTVEPATCPACAAYSTRACPMLSRRRDHYRASGHPALAGLPPSDDARLRQAAPAEPWFAVWVRDYDVRVHPARTGLLAASWARIPPLTIRPLPTT</sequence>
<organism evidence="1 2">
    <name type="scientific">Asanoa ishikariensis</name>
    <dbReference type="NCBI Taxonomy" id="137265"/>
    <lineage>
        <taxon>Bacteria</taxon>
        <taxon>Bacillati</taxon>
        <taxon>Actinomycetota</taxon>
        <taxon>Actinomycetes</taxon>
        <taxon>Micromonosporales</taxon>
        <taxon>Micromonosporaceae</taxon>
        <taxon>Asanoa</taxon>
    </lineage>
</organism>
<proteinExistence type="predicted"/>
<gene>
    <name evidence="1" type="ORF">SAMN05421684_7905</name>
</gene>
<dbReference type="RefSeq" id="WP_090803789.1">
    <property type="nucleotide sequence ID" value="NZ_BOND01000029.1"/>
</dbReference>
<reference evidence="2" key="1">
    <citation type="submission" date="2016-10" db="EMBL/GenBank/DDBJ databases">
        <authorList>
            <person name="Varghese N."/>
            <person name="Submissions S."/>
        </authorList>
    </citation>
    <scope>NUCLEOTIDE SEQUENCE [LARGE SCALE GENOMIC DNA]</scope>
    <source>
        <strain evidence="2">DSM 44718</strain>
    </source>
</reference>
<dbReference type="AlphaFoldDB" id="A0A1H3URN6"/>